<gene>
    <name evidence="2" type="ORF">PZE19_09415</name>
</gene>
<organism evidence="2 3">
    <name type="scientific">Paludisphaera mucosa</name>
    <dbReference type="NCBI Taxonomy" id="3030827"/>
    <lineage>
        <taxon>Bacteria</taxon>
        <taxon>Pseudomonadati</taxon>
        <taxon>Planctomycetota</taxon>
        <taxon>Planctomycetia</taxon>
        <taxon>Isosphaerales</taxon>
        <taxon>Isosphaeraceae</taxon>
        <taxon>Paludisphaera</taxon>
    </lineage>
</organism>
<keyword evidence="1" id="KW-0732">Signal</keyword>
<proteinExistence type="predicted"/>
<keyword evidence="3" id="KW-1185">Reference proteome</keyword>
<protein>
    <submittedName>
        <fullName evidence="2">Uncharacterized protein</fullName>
    </submittedName>
</protein>
<dbReference type="RefSeq" id="WP_277860334.1">
    <property type="nucleotide sequence ID" value="NZ_JARRAG010000001.1"/>
</dbReference>
<evidence type="ECO:0000256" key="1">
    <source>
        <dbReference type="SAM" id="SignalP"/>
    </source>
</evidence>
<comment type="caution">
    <text evidence="2">The sequence shown here is derived from an EMBL/GenBank/DDBJ whole genome shotgun (WGS) entry which is preliminary data.</text>
</comment>
<reference evidence="2 3" key="1">
    <citation type="submission" date="2023-03" db="EMBL/GenBank/DDBJ databases">
        <title>Paludisphaera mucosa sp. nov. a novel planctomycete from northern fen.</title>
        <authorList>
            <person name="Ivanova A."/>
        </authorList>
    </citation>
    <scope>NUCLEOTIDE SEQUENCE [LARGE SCALE GENOMIC DNA]</scope>
    <source>
        <strain evidence="2 3">Pla2</strain>
    </source>
</reference>
<evidence type="ECO:0000313" key="3">
    <source>
        <dbReference type="Proteomes" id="UP001216907"/>
    </source>
</evidence>
<sequence length="737" mass="79114">MQRLVSTAVLAAIAVALGTFGQPRASAAPAPSTYANVEKAIRDLNAAWSRPEVPKDPNAPGWGVFFDAMLGQLKAYTEAQTPEDRVGPLNQLYQMSAALAPVPWQPAQTIREELRAWLRPRVQLAWAERRINERLQGLPPTNDPAVQANRQAWSTFVAGDLAQALTKYHGATTVGQRQEGLKAIHQALTALSQRNAAQPWQPSADLQNAISGLFNQPNLDITADLSIVQPLFDAPLVTTGPIFRKGYWSQVTAGPKTGFGLLPSDQGIVFYNKQMLQSTTPITDFQNQVASDQKGQRAAKMYQFTATSLDSAEQTVYATISTSGLSLTPQASHNVNAQICSTPQPGGGLTRAIAGLVGYGQNRITNEVYQNALAQFQQRIPQEAQEEAMERIAGETAQRNAQIQRFLIGNDLLAIQEFLVSGLSLRSRPDAVYVGGLFQSRTGDTQRGADAPQPTRFAAPDAGLTADVHVGSVMTSAVDALFRRPDVQAVENLMIVTHDVPPGTPPAQAATITRNVDFPTYLKAVDEARKANNPKVQALRIRRPSQPPEFAADARGFLVAIVKDVEIDVPAPDANSQAGSAVGANAKVLRIKLPQTEIALSYKVEPLSAVSYHVTGKIEDLTVPPTAQVVAIRESEADAQPLNRFSGALVITALLGRIRTQPIDASLDNVRIPGLAIRSISPVDPSGWVRVNLVRTIDQPAFAPAPQPVAATPAQPAGSIPVQVQVPAQAAVVTYQQ</sequence>
<dbReference type="Proteomes" id="UP001216907">
    <property type="component" value="Unassembled WGS sequence"/>
</dbReference>
<accession>A0ABT6F8S5</accession>
<evidence type="ECO:0000313" key="2">
    <source>
        <dbReference type="EMBL" id="MDG3003990.1"/>
    </source>
</evidence>
<dbReference type="EMBL" id="JARRAG010000001">
    <property type="protein sequence ID" value="MDG3003990.1"/>
    <property type="molecule type" value="Genomic_DNA"/>
</dbReference>
<name>A0ABT6F8S5_9BACT</name>
<feature type="chain" id="PRO_5045683013" evidence="1">
    <location>
        <begin position="28"/>
        <end position="737"/>
    </location>
</feature>
<feature type="signal peptide" evidence="1">
    <location>
        <begin position="1"/>
        <end position="27"/>
    </location>
</feature>